<organism evidence="1 2">
    <name type="scientific">Bacillus cereus (strain AH187)</name>
    <dbReference type="NCBI Taxonomy" id="405534"/>
    <lineage>
        <taxon>Bacteria</taxon>
        <taxon>Bacillati</taxon>
        <taxon>Bacillota</taxon>
        <taxon>Bacilli</taxon>
        <taxon>Bacillales</taxon>
        <taxon>Bacillaceae</taxon>
        <taxon>Bacillus</taxon>
        <taxon>Bacillus cereus group</taxon>
    </lineage>
</organism>
<reference evidence="1 2" key="1">
    <citation type="submission" date="2008-10" db="EMBL/GenBank/DDBJ databases">
        <title>Genome sequence of Bacillus cereus AH187.</title>
        <authorList>
            <person name="Dodson R.J."/>
            <person name="Durkin A.S."/>
            <person name="Rosovitz M.J."/>
            <person name="Rasko D.A."/>
            <person name="Kolsto A.B."/>
            <person name="Okstad O.A."/>
            <person name="Ravel J."/>
            <person name="Sutton G."/>
        </authorList>
    </citation>
    <scope>NUCLEOTIDE SEQUENCE [LARGE SCALE GENOMIC DNA]</scope>
    <source>
        <strain evidence="1 2">AH187</strain>
    </source>
</reference>
<evidence type="ECO:0000313" key="1">
    <source>
        <dbReference type="EMBL" id="ACJ79055.1"/>
    </source>
</evidence>
<dbReference type="HOGENOM" id="CLU_202994_0_0_9"/>
<dbReference type="EMBL" id="CP001177">
    <property type="protein sequence ID" value="ACJ79055.1"/>
    <property type="molecule type" value="Genomic_DNA"/>
</dbReference>
<dbReference type="Proteomes" id="UP000002214">
    <property type="component" value="Chromosome"/>
</dbReference>
<protein>
    <submittedName>
        <fullName evidence="1">Uncharacterized protein</fullName>
    </submittedName>
</protein>
<evidence type="ECO:0000313" key="2">
    <source>
        <dbReference type="Proteomes" id="UP000002214"/>
    </source>
</evidence>
<proteinExistence type="predicted"/>
<name>B7HLA0_BACC7</name>
<dbReference type="KEGG" id="bcr:BCAH187_A3813"/>
<accession>B7HLA0</accession>
<gene>
    <name evidence="1" type="ordered locus">BCAH187_A3813</name>
</gene>
<dbReference type="AlphaFoldDB" id="B7HLA0"/>
<sequence length="51" mass="5698">MYSISKTFKVHTIFKYNMCETVDSHDFSTLAITGALFGLKIAITPNEIVVT</sequence>